<dbReference type="Pfam" id="PF00589">
    <property type="entry name" value="Phage_integrase"/>
    <property type="match status" value="1"/>
</dbReference>
<dbReference type="CDD" id="cd00801">
    <property type="entry name" value="INT_P4_C"/>
    <property type="match status" value="1"/>
</dbReference>
<reference evidence="7" key="1">
    <citation type="submission" date="2016-10" db="EMBL/GenBank/DDBJ databases">
        <authorList>
            <person name="Varghese N."/>
            <person name="Submissions S."/>
        </authorList>
    </citation>
    <scope>NUCLEOTIDE SEQUENCE [LARGE SCALE GENOMIC DNA]</scope>
    <source>
        <strain evidence="7">CGMCC 1.9108</strain>
    </source>
</reference>
<dbReference type="Pfam" id="PF13356">
    <property type="entry name" value="Arm-DNA-bind_3"/>
    <property type="match status" value="1"/>
</dbReference>
<proteinExistence type="inferred from homology"/>
<dbReference type="GO" id="GO:0003677">
    <property type="term" value="F:DNA binding"/>
    <property type="evidence" value="ECO:0007669"/>
    <property type="project" value="UniProtKB-KW"/>
</dbReference>
<evidence type="ECO:0000256" key="2">
    <source>
        <dbReference type="ARBA" id="ARBA00022908"/>
    </source>
</evidence>
<keyword evidence="2" id="KW-0229">DNA integration</keyword>
<dbReference type="SUPFAM" id="SSF56349">
    <property type="entry name" value="DNA breaking-rejoining enzymes"/>
    <property type="match status" value="1"/>
</dbReference>
<dbReference type="STRING" id="639004.SAMN04488239_105169"/>
<evidence type="ECO:0000256" key="4">
    <source>
        <dbReference type="ARBA" id="ARBA00023172"/>
    </source>
</evidence>
<dbReference type="Pfam" id="PF22022">
    <property type="entry name" value="Phage_int_M"/>
    <property type="match status" value="1"/>
</dbReference>
<dbReference type="InterPro" id="IPR010998">
    <property type="entry name" value="Integrase_recombinase_N"/>
</dbReference>
<evidence type="ECO:0000313" key="7">
    <source>
        <dbReference type="Proteomes" id="UP000199628"/>
    </source>
</evidence>
<evidence type="ECO:0000313" key="6">
    <source>
        <dbReference type="EMBL" id="SDD11621.1"/>
    </source>
</evidence>
<dbReference type="InterPro" id="IPR002104">
    <property type="entry name" value="Integrase_catalytic"/>
</dbReference>
<dbReference type="RefSeq" id="WP_093030015.1">
    <property type="nucleotide sequence ID" value="NZ_FMZV01000005.1"/>
</dbReference>
<dbReference type="EMBL" id="FMZV01000005">
    <property type="protein sequence ID" value="SDD11621.1"/>
    <property type="molecule type" value="Genomic_DNA"/>
</dbReference>
<dbReference type="Proteomes" id="UP000199628">
    <property type="component" value="Unassembled WGS sequence"/>
</dbReference>
<organism evidence="6 7">
    <name type="scientific">Ruegeria marina</name>
    <dbReference type="NCBI Taxonomy" id="639004"/>
    <lineage>
        <taxon>Bacteria</taxon>
        <taxon>Pseudomonadati</taxon>
        <taxon>Pseudomonadota</taxon>
        <taxon>Alphaproteobacteria</taxon>
        <taxon>Rhodobacterales</taxon>
        <taxon>Roseobacteraceae</taxon>
        <taxon>Ruegeria</taxon>
    </lineage>
</organism>
<dbReference type="InterPro" id="IPR011010">
    <property type="entry name" value="DNA_brk_join_enz"/>
</dbReference>
<dbReference type="OrthoDB" id="9795573at2"/>
<dbReference type="InterPro" id="IPR053876">
    <property type="entry name" value="Phage_int_M"/>
</dbReference>
<dbReference type="Gene3D" id="3.30.160.390">
    <property type="entry name" value="Integrase, DNA-binding domain"/>
    <property type="match status" value="1"/>
</dbReference>
<keyword evidence="4" id="KW-0233">DNA recombination</keyword>
<evidence type="ECO:0000256" key="1">
    <source>
        <dbReference type="ARBA" id="ARBA00008857"/>
    </source>
</evidence>
<keyword evidence="7" id="KW-1185">Reference proteome</keyword>
<keyword evidence="3" id="KW-0238">DNA-binding</keyword>
<comment type="similarity">
    <text evidence="1">Belongs to the 'phage' integrase family.</text>
</comment>
<name>A0A1G6S4J1_9RHOB</name>
<dbReference type="Gene3D" id="1.10.443.10">
    <property type="entry name" value="Intergrase catalytic core"/>
    <property type="match status" value="1"/>
</dbReference>
<accession>A0A1G6S4J1</accession>
<sequence>MPRTLNKLNDKAAKVAQPGKYSDGGGLWLHKRPDGGAQWVLRVHVHGRRREMGLGPYPEVSLKQARQDAEQARALVRQGLDPIKQRERQRREQARNMHLLADVARDAFESRKAELKGDGTAGRWFSPLELHVLPKLGKVPVADLDQQDIRDTLAPIWHDKADTARKALNRLSICLRHAAALGLDVDLQATDKARALLGKQRHKAQHIPALPWQDVPAFYQSLDGGTITELALRLLILTAVRSSPIRHIHLDQIDDDIWTIPAEAMKGRKDATSEFRVPLSKEALRVIEQAKPFARDGFLFPSVRKGVISDMTMSKFMERRGMAERPHGFRSSFRDWVAETQSVPFEVAETALGHVTGGTVERSYRRTDYLEQRRTLMERWADRLLFEGDVVIHGKFAAAEQCHSSGKK</sequence>
<dbReference type="GO" id="GO:0006310">
    <property type="term" value="P:DNA recombination"/>
    <property type="evidence" value="ECO:0007669"/>
    <property type="project" value="UniProtKB-KW"/>
</dbReference>
<gene>
    <name evidence="6" type="ORF">SAMN04488239_105169</name>
</gene>
<dbReference type="GO" id="GO:0015074">
    <property type="term" value="P:DNA integration"/>
    <property type="evidence" value="ECO:0007669"/>
    <property type="project" value="UniProtKB-KW"/>
</dbReference>
<evidence type="ECO:0000259" key="5">
    <source>
        <dbReference type="PROSITE" id="PS51898"/>
    </source>
</evidence>
<dbReference type="InterPro" id="IPR038488">
    <property type="entry name" value="Integrase_DNA-bd_sf"/>
</dbReference>
<evidence type="ECO:0000256" key="3">
    <source>
        <dbReference type="ARBA" id="ARBA00023125"/>
    </source>
</evidence>
<dbReference type="PROSITE" id="PS51898">
    <property type="entry name" value="TYR_RECOMBINASE"/>
    <property type="match status" value="1"/>
</dbReference>
<dbReference type="PANTHER" id="PTHR30629:SF2">
    <property type="entry name" value="PROPHAGE INTEGRASE INTS-RELATED"/>
    <property type="match status" value="1"/>
</dbReference>
<protein>
    <submittedName>
        <fullName evidence="6">Integrase</fullName>
    </submittedName>
</protein>
<dbReference type="InterPro" id="IPR050808">
    <property type="entry name" value="Phage_Integrase"/>
</dbReference>
<dbReference type="InterPro" id="IPR025166">
    <property type="entry name" value="Integrase_DNA_bind_dom"/>
</dbReference>
<dbReference type="InterPro" id="IPR013762">
    <property type="entry name" value="Integrase-like_cat_sf"/>
</dbReference>
<feature type="domain" description="Tyr recombinase" evidence="5">
    <location>
        <begin position="205"/>
        <end position="377"/>
    </location>
</feature>
<dbReference type="Gene3D" id="1.10.150.130">
    <property type="match status" value="1"/>
</dbReference>
<dbReference type="AlphaFoldDB" id="A0A1G6S4J1"/>
<dbReference type="PANTHER" id="PTHR30629">
    <property type="entry name" value="PROPHAGE INTEGRASE"/>
    <property type="match status" value="1"/>
</dbReference>